<sequence length="195" mass="21300">MIQETEQPAVDRHMGDRVLAAGLLHVSEQAIERLAASVYTRALLEGCLKEKLGGELPPDLTPPQKYLLTLEAGQLAVLALRLGCACYARAIMAVINGEALRKLADQTTPQLMQDAVWGMTYLAGHGSSQNTDPLAQTIRASGLACLRAWCVAQPRPIAVRVHLLLPTRSEDEEAPLQHPEHLVEAFVMERLHDNA</sequence>
<dbReference type="RefSeq" id="WP_166121712.1">
    <property type="nucleotide sequence ID" value="NZ_JAPIUX010000005.1"/>
</dbReference>
<organism evidence="1 2">
    <name type="scientific">Acetobacter farinalis</name>
    <dbReference type="NCBI Taxonomy" id="1260984"/>
    <lineage>
        <taxon>Bacteria</taxon>
        <taxon>Pseudomonadati</taxon>
        <taxon>Pseudomonadota</taxon>
        <taxon>Alphaproteobacteria</taxon>
        <taxon>Acetobacterales</taxon>
        <taxon>Acetobacteraceae</taxon>
        <taxon>Acetobacter</taxon>
    </lineage>
</organism>
<keyword evidence="2" id="KW-1185">Reference proteome</keyword>
<dbReference type="EMBL" id="JAPIUX010000005">
    <property type="protein sequence ID" value="MCX2561149.1"/>
    <property type="molecule type" value="Genomic_DNA"/>
</dbReference>
<evidence type="ECO:0000313" key="2">
    <source>
        <dbReference type="Proteomes" id="UP001526446"/>
    </source>
</evidence>
<comment type="caution">
    <text evidence="1">The sequence shown here is derived from an EMBL/GenBank/DDBJ whole genome shotgun (WGS) entry which is preliminary data.</text>
</comment>
<accession>A0ABT3Q7C0</accession>
<dbReference type="Pfam" id="PF06578">
    <property type="entry name" value="YscK"/>
    <property type="match status" value="1"/>
</dbReference>
<name>A0ABT3Q7C0_9PROT</name>
<protein>
    <submittedName>
        <fullName evidence="1">Uncharacterized protein</fullName>
    </submittedName>
</protein>
<evidence type="ECO:0000313" key="1">
    <source>
        <dbReference type="EMBL" id="MCX2561149.1"/>
    </source>
</evidence>
<dbReference type="Proteomes" id="UP001526446">
    <property type="component" value="Unassembled WGS sequence"/>
</dbReference>
<proteinExistence type="predicted"/>
<dbReference type="InterPro" id="IPR009510">
    <property type="entry name" value="T3SS_K"/>
</dbReference>
<gene>
    <name evidence="1" type="ORF">OQ252_07030</name>
</gene>
<reference evidence="1 2" key="1">
    <citation type="submission" date="2022-11" db="EMBL/GenBank/DDBJ databases">
        <title>Genome sequencing of Acetobacter type strain.</title>
        <authorList>
            <person name="Heo J."/>
            <person name="Lee D."/>
            <person name="Han B.-H."/>
            <person name="Hong S.-B."/>
            <person name="Kwon S.-W."/>
        </authorList>
    </citation>
    <scope>NUCLEOTIDE SEQUENCE [LARGE SCALE GENOMIC DNA]</scope>
    <source>
        <strain evidence="1 2">KACC 21251</strain>
    </source>
</reference>